<gene>
    <name evidence="2" type="ORF">RUMOBE_01783</name>
</gene>
<evidence type="ECO:0000313" key="3">
    <source>
        <dbReference type="Proteomes" id="UP000006002"/>
    </source>
</evidence>
<organism evidence="2 3">
    <name type="scientific">Blautia obeum ATCC 29174</name>
    <dbReference type="NCBI Taxonomy" id="411459"/>
    <lineage>
        <taxon>Bacteria</taxon>
        <taxon>Bacillati</taxon>
        <taxon>Bacillota</taxon>
        <taxon>Clostridia</taxon>
        <taxon>Lachnospirales</taxon>
        <taxon>Lachnospiraceae</taxon>
        <taxon>Blautia</taxon>
    </lineage>
</organism>
<dbReference type="EMBL" id="AAVO02000006">
    <property type="protein sequence ID" value="EDM87602.1"/>
    <property type="molecule type" value="Genomic_DNA"/>
</dbReference>
<reference evidence="2 3" key="1">
    <citation type="submission" date="2007-03" db="EMBL/GenBank/DDBJ databases">
        <authorList>
            <person name="Fulton L."/>
            <person name="Clifton S."/>
            <person name="Fulton B."/>
            <person name="Xu J."/>
            <person name="Minx P."/>
            <person name="Pepin K.H."/>
            <person name="Johnson M."/>
            <person name="Thiruvilangam P."/>
            <person name="Bhonagiri V."/>
            <person name="Nash W.E."/>
            <person name="Mardis E.R."/>
            <person name="Wilson R.K."/>
        </authorList>
    </citation>
    <scope>NUCLEOTIDE SEQUENCE [LARGE SCALE GENOMIC DNA]</scope>
    <source>
        <strain evidence="2 3">ATCC 29174</strain>
    </source>
</reference>
<dbReference type="HOGENOM" id="CLU_3005013_0_0_9"/>
<feature type="region of interest" description="Disordered" evidence="1">
    <location>
        <begin position="1"/>
        <end position="22"/>
    </location>
</feature>
<name>A5ZS05_9FIRM</name>
<dbReference type="AlphaFoldDB" id="A5ZS05"/>
<evidence type="ECO:0000313" key="2">
    <source>
        <dbReference type="EMBL" id="EDM87602.1"/>
    </source>
</evidence>
<feature type="compositionally biased region" description="Polar residues" evidence="1">
    <location>
        <begin position="13"/>
        <end position="22"/>
    </location>
</feature>
<reference evidence="2 3" key="2">
    <citation type="submission" date="2007-04" db="EMBL/GenBank/DDBJ databases">
        <title>Draft genome sequence of Ruminococcus obeum (ATCC 29174).</title>
        <authorList>
            <person name="Sudarsanam P."/>
            <person name="Ley R."/>
            <person name="Guruge J."/>
            <person name="Turnbaugh P.J."/>
            <person name="Mahowald M."/>
            <person name="Liep D."/>
            <person name="Gordon J."/>
        </authorList>
    </citation>
    <scope>NUCLEOTIDE SEQUENCE [LARGE SCALE GENOMIC DNA]</scope>
    <source>
        <strain evidence="2 3">ATCC 29174</strain>
    </source>
</reference>
<dbReference type="Proteomes" id="UP000006002">
    <property type="component" value="Unassembled WGS sequence"/>
</dbReference>
<sequence>MAAGVEREMFLSGSESSANSAGDSVKAVDCWSVHMWMPFFLRGSSSRASFRILESQ</sequence>
<protein>
    <submittedName>
        <fullName evidence="2">Uncharacterized protein</fullName>
    </submittedName>
</protein>
<evidence type="ECO:0000256" key="1">
    <source>
        <dbReference type="SAM" id="MobiDB-lite"/>
    </source>
</evidence>
<comment type="caution">
    <text evidence="2">The sequence shown here is derived from an EMBL/GenBank/DDBJ whole genome shotgun (WGS) entry which is preliminary data.</text>
</comment>
<proteinExistence type="predicted"/>
<accession>A5ZS05</accession>